<evidence type="ECO:0000313" key="2">
    <source>
        <dbReference type="EMBL" id="EAS65554.1"/>
    </source>
</evidence>
<feature type="transmembrane region" description="Helical" evidence="1">
    <location>
        <begin position="12"/>
        <end position="31"/>
    </location>
</feature>
<dbReference type="EC" id="1.1.1.36" evidence="2"/>
<evidence type="ECO:0000256" key="1">
    <source>
        <dbReference type="SAM" id="Phobius"/>
    </source>
</evidence>
<dbReference type="HOGENOM" id="CLU_3383184_0_0_6"/>
<keyword evidence="2" id="KW-0560">Oxidoreductase</keyword>
<keyword evidence="1" id="KW-0472">Membrane</keyword>
<name>Q1ZX06_PHOAS</name>
<gene>
    <name evidence="2" type="ORF">VAS14_09594</name>
</gene>
<dbReference type="EMBL" id="AAOJ01000001">
    <property type="protein sequence ID" value="EAS65554.1"/>
    <property type="molecule type" value="Genomic_DNA"/>
</dbReference>
<keyword evidence="1" id="KW-1133">Transmembrane helix</keyword>
<sequence length="33" mass="3795">MLFDTSINKPLNMIKAPHFNLTIGILIYIMAFL</sequence>
<protein>
    <submittedName>
        <fullName evidence="2">Acetoacetyl-CoA reductase</fullName>
        <ecNumber evidence="2">1.1.1.36</ecNumber>
    </submittedName>
</protein>
<comment type="caution">
    <text evidence="2">The sequence shown here is derived from an EMBL/GenBank/DDBJ whole genome shotgun (WGS) entry which is preliminary data.</text>
</comment>
<proteinExistence type="predicted"/>
<dbReference type="AlphaFoldDB" id="Q1ZX06"/>
<reference evidence="2 3" key="1">
    <citation type="journal article" date="2009" name="Proc. Natl. Acad. Sci. U.S.A.">
        <title>The genomic basis of trophic strategy in marine bacteria.</title>
        <authorList>
            <person name="Lauro F.M."/>
            <person name="McDougald D."/>
            <person name="Thomas T."/>
            <person name="Williams T.J."/>
            <person name="Egan S."/>
            <person name="Rice S."/>
            <person name="DeMaere M.Z."/>
            <person name="Ting L."/>
            <person name="Ertan H."/>
            <person name="Johnson J."/>
            <person name="Ferriera S."/>
            <person name="Lapidus A."/>
            <person name="Anderson I."/>
            <person name="Kyrpides N."/>
            <person name="Munk A.C."/>
            <person name="Detter C."/>
            <person name="Han C.S."/>
            <person name="Brown M.V."/>
            <person name="Robb F.T."/>
            <person name="Kjelleberg S."/>
            <person name="Cavicchioli R."/>
        </authorList>
    </citation>
    <scope>NUCLEOTIDE SEQUENCE [LARGE SCALE GENOMIC DNA]</scope>
    <source>
        <strain evidence="2 3">S14</strain>
    </source>
</reference>
<dbReference type="Proteomes" id="UP000001603">
    <property type="component" value="Unassembled WGS sequence"/>
</dbReference>
<dbReference type="GO" id="GO:0018454">
    <property type="term" value="F:acetoacetyl-CoA reductase activity"/>
    <property type="evidence" value="ECO:0007669"/>
    <property type="project" value="UniProtKB-EC"/>
</dbReference>
<accession>Q1ZX06</accession>
<evidence type="ECO:0000313" key="3">
    <source>
        <dbReference type="Proteomes" id="UP000001603"/>
    </source>
</evidence>
<keyword evidence="1" id="KW-0812">Transmembrane</keyword>
<organism evidence="2 3">
    <name type="scientific">Photobacterium angustum (strain S14 / CCUG 15956)</name>
    <name type="common">Vibrio sp. (strain S14 / CCUG 15956)</name>
    <dbReference type="NCBI Taxonomy" id="314292"/>
    <lineage>
        <taxon>Bacteria</taxon>
        <taxon>Pseudomonadati</taxon>
        <taxon>Pseudomonadota</taxon>
        <taxon>Gammaproteobacteria</taxon>
        <taxon>Vibrionales</taxon>
        <taxon>Vibrionaceae</taxon>
        <taxon>Photobacterium</taxon>
    </lineage>
</organism>